<dbReference type="Gramene" id="Pp3c23_4430V3.1">
    <property type="protein sequence ID" value="PAC:32950817.CDS.1"/>
    <property type="gene ID" value="Pp3c23_4430"/>
</dbReference>
<reference evidence="2 4" key="1">
    <citation type="journal article" date="2008" name="Science">
        <title>The Physcomitrella genome reveals evolutionary insights into the conquest of land by plants.</title>
        <authorList>
            <person name="Rensing S."/>
            <person name="Lang D."/>
            <person name="Zimmer A."/>
            <person name="Terry A."/>
            <person name="Salamov A."/>
            <person name="Shapiro H."/>
            <person name="Nishiyama T."/>
            <person name="Perroud P.-F."/>
            <person name="Lindquist E."/>
            <person name="Kamisugi Y."/>
            <person name="Tanahashi T."/>
            <person name="Sakakibara K."/>
            <person name="Fujita T."/>
            <person name="Oishi K."/>
            <person name="Shin-I T."/>
            <person name="Kuroki Y."/>
            <person name="Toyoda A."/>
            <person name="Suzuki Y."/>
            <person name="Hashimoto A."/>
            <person name="Yamaguchi K."/>
            <person name="Sugano A."/>
            <person name="Kohara Y."/>
            <person name="Fujiyama A."/>
            <person name="Anterola A."/>
            <person name="Aoki S."/>
            <person name="Ashton N."/>
            <person name="Barbazuk W.B."/>
            <person name="Barker E."/>
            <person name="Bennetzen J."/>
            <person name="Bezanilla M."/>
            <person name="Blankenship R."/>
            <person name="Cho S.H."/>
            <person name="Dutcher S."/>
            <person name="Estelle M."/>
            <person name="Fawcett J.A."/>
            <person name="Gundlach H."/>
            <person name="Hanada K."/>
            <person name="Heyl A."/>
            <person name="Hicks K.A."/>
            <person name="Hugh J."/>
            <person name="Lohr M."/>
            <person name="Mayer K."/>
            <person name="Melkozernov A."/>
            <person name="Murata T."/>
            <person name="Nelson D."/>
            <person name="Pils B."/>
            <person name="Prigge M."/>
            <person name="Reiss B."/>
            <person name="Renner T."/>
            <person name="Rombauts S."/>
            <person name="Rushton P."/>
            <person name="Sanderfoot A."/>
            <person name="Schween G."/>
            <person name="Shiu S.-H."/>
            <person name="Stueber K."/>
            <person name="Theodoulou F.L."/>
            <person name="Tu H."/>
            <person name="Van de Peer Y."/>
            <person name="Verrier P.J."/>
            <person name="Waters E."/>
            <person name="Wood A."/>
            <person name="Yang L."/>
            <person name="Cove D."/>
            <person name="Cuming A."/>
            <person name="Hasebe M."/>
            <person name="Lucas S."/>
            <person name="Mishler D.B."/>
            <person name="Reski R."/>
            <person name="Grigoriev I."/>
            <person name="Quatrano R.S."/>
            <person name="Boore J.L."/>
        </authorList>
    </citation>
    <scope>NUCLEOTIDE SEQUENCE [LARGE SCALE GENOMIC DNA]</scope>
    <source>
        <strain evidence="3 4">cv. Gransden 2004</strain>
    </source>
</reference>
<keyword evidence="1" id="KW-0812">Transmembrane</keyword>
<sequence>MTTMQWCAPIIKKLPLIFLLISAIICKWILILNKLIAMVIFYNFKDFVTK</sequence>
<organism evidence="2">
    <name type="scientific">Physcomitrium patens</name>
    <name type="common">Spreading-leaved earth moss</name>
    <name type="synonym">Physcomitrella patens</name>
    <dbReference type="NCBI Taxonomy" id="3218"/>
    <lineage>
        <taxon>Eukaryota</taxon>
        <taxon>Viridiplantae</taxon>
        <taxon>Streptophyta</taxon>
        <taxon>Embryophyta</taxon>
        <taxon>Bryophyta</taxon>
        <taxon>Bryophytina</taxon>
        <taxon>Bryopsida</taxon>
        <taxon>Funariidae</taxon>
        <taxon>Funariales</taxon>
        <taxon>Funariaceae</taxon>
        <taxon>Physcomitrium</taxon>
    </lineage>
</organism>
<reference evidence="2 4" key="2">
    <citation type="journal article" date="2018" name="Plant J.">
        <title>The Physcomitrella patens chromosome-scale assembly reveals moss genome structure and evolution.</title>
        <authorList>
            <person name="Lang D."/>
            <person name="Ullrich K.K."/>
            <person name="Murat F."/>
            <person name="Fuchs J."/>
            <person name="Jenkins J."/>
            <person name="Haas F.B."/>
            <person name="Piednoel M."/>
            <person name="Gundlach H."/>
            <person name="Van Bel M."/>
            <person name="Meyberg R."/>
            <person name="Vives C."/>
            <person name="Morata J."/>
            <person name="Symeonidi A."/>
            <person name="Hiss M."/>
            <person name="Muchero W."/>
            <person name="Kamisugi Y."/>
            <person name="Saleh O."/>
            <person name="Blanc G."/>
            <person name="Decker E.L."/>
            <person name="van Gessel N."/>
            <person name="Grimwood J."/>
            <person name="Hayes R.D."/>
            <person name="Graham S.W."/>
            <person name="Gunter L.E."/>
            <person name="McDaniel S.F."/>
            <person name="Hoernstein S.N.W."/>
            <person name="Larsson A."/>
            <person name="Li F.W."/>
            <person name="Perroud P.F."/>
            <person name="Phillips J."/>
            <person name="Ranjan P."/>
            <person name="Rokshar D.S."/>
            <person name="Rothfels C.J."/>
            <person name="Schneider L."/>
            <person name="Shu S."/>
            <person name="Stevenson D.W."/>
            <person name="Thummler F."/>
            <person name="Tillich M."/>
            <person name="Villarreal Aguilar J.C."/>
            <person name="Widiez T."/>
            <person name="Wong G.K."/>
            <person name="Wymore A."/>
            <person name="Zhang Y."/>
            <person name="Zimmer A.D."/>
            <person name="Quatrano R.S."/>
            <person name="Mayer K.F.X."/>
            <person name="Goodstein D."/>
            <person name="Casacuberta J.M."/>
            <person name="Vandepoele K."/>
            <person name="Reski R."/>
            <person name="Cuming A.C."/>
            <person name="Tuskan G.A."/>
            <person name="Maumus F."/>
            <person name="Salse J."/>
            <person name="Schmutz J."/>
            <person name="Rensing S.A."/>
        </authorList>
    </citation>
    <scope>NUCLEOTIDE SEQUENCE [LARGE SCALE GENOMIC DNA]</scope>
    <source>
        <strain evidence="3 4">cv. Gransden 2004</strain>
    </source>
</reference>
<keyword evidence="1" id="KW-0472">Membrane</keyword>
<accession>A0A2K1II19</accession>
<evidence type="ECO:0000313" key="2">
    <source>
        <dbReference type="EMBL" id="PNR28924.1"/>
    </source>
</evidence>
<reference evidence="3" key="3">
    <citation type="submission" date="2020-12" db="UniProtKB">
        <authorList>
            <consortium name="EnsemblPlants"/>
        </authorList>
    </citation>
    <scope>IDENTIFICATION</scope>
</reference>
<dbReference type="EMBL" id="ABEU02000023">
    <property type="protein sequence ID" value="PNR28924.1"/>
    <property type="molecule type" value="Genomic_DNA"/>
</dbReference>
<dbReference type="Gramene" id="Pp3c23_4430V3.2">
    <property type="protein sequence ID" value="PAC:32950818.CDS.1"/>
    <property type="gene ID" value="Pp3c23_4430"/>
</dbReference>
<evidence type="ECO:0000313" key="4">
    <source>
        <dbReference type="Proteomes" id="UP000006727"/>
    </source>
</evidence>
<evidence type="ECO:0000256" key="1">
    <source>
        <dbReference type="SAM" id="Phobius"/>
    </source>
</evidence>
<dbReference type="Proteomes" id="UP000006727">
    <property type="component" value="Chromosome 23"/>
</dbReference>
<keyword evidence="4" id="KW-1185">Reference proteome</keyword>
<feature type="transmembrane region" description="Helical" evidence="1">
    <location>
        <begin position="16"/>
        <end position="44"/>
    </location>
</feature>
<proteinExistence type="predicted"/>
<name>A0A2K1II19_PHYPA</name>
<dbReference type="PaxDb" id="3218-PP1S16_105V6.1"/>
<dbReference type="InParanoid" id="A0A2K1II19"/>
<dbReference type="AlphaFoldDB" id="A0A2K1II19"/>
<evidence type="ECO:0000313" key="3">
    <source>
        <dbReference type="EnsemblPlants" id="PAC:32950817.CDS.1"/>
    </source>
</evidence>
<gene>
    <name evidence="2" type="ORF">PHYPA_027616</name>
</gene>
<dbReference type="EnsemblPlants" id="Pp3c23_4430V3.2">
    <property type="protein sequence ID" value="PAC:32950818.CDS.1"/>
    <property type="gene ID" value="Pp3c23_4430"/>
</dbReference>
<keyword evidence="1" id="KW-1133">Transmembrane helix</keyword>
<protein>
    <submittedName>
        <fullName evidence="2 3">Uncharacterized protein</fullName>
    </submittedName>
</protein>
<dbReference type="EnsemblPlants" id="Pp3c23_4430V3.1">
    <property type="protein sequence ID" value="PAC:32950817.CDS.1"/>
    <property type="gene ID" value="Pp3c23_4430"/>
</dbReference>